<comment type="caution">
    <text evidence="1">The sequence shown here is derived from an EMBL/GenBank/DDBJ whole genome shotgun (WGS) entry which is preliminary data.</text>
</comment>
<gene>
    <name evidence="1" type="ORF">CAXC1_150019</name>
</gene>
<reference evidence="1 2" key="1">
    <citation type="submission" date="2024-01" db="EMBL/GenBank/DDBJ databases">
        <authorList>
            <person name="Kunselman E."/>
        </authorList>
    </citation>
    <scope>NUCLEOTIDE SEQUENCE [LARGE SCALE GENOMIC DNA]</scope>
    <source>
        <strain evidence="1">2 abalone samples</strain>
    </source>
</reference>
<dbReference type="Proteomes" id="UP001314181">
    <property type="component" value="Unassembled WGS sequence"/>
</dbReference>
<keyword evidence="2" id="KW-1185">Reference proteome</keyword>
<evidence type="ECO:0000313" key="1">
    <source>
        <dbReference type="EMBL" id="CAK8162425.1"/>
    </source>
</evidence>
<proteinExistence type="predicted"/>
<organism evidence="1 2">
    <name type="scientific">Candidatus Xenohaliotis californiensis</name>
    <dbReference type="NCBI Taxonomy" id="84677"/>
    <lineage>
        <taxon>Bacteria</taxon>
        <taxon>Pseudomonadati</taxon>
        <taxon>Pseudomonadota</taxon>
        <taxon>Alphaproteobacteria</taxon>
        <taxon>Rickettsiales</taxon>
        <taxon>Anaplasmataceae</taxon>
        <taxon>Candidatus Xenohaliotis</taxon>
    </lineage>
</organism>
<accession>A0ABM9N761</accession>
<dbReference type="EMBL" id="CAWVOK010000006">
    <property type="protein sequence ID" value="CAK8162425.1"/>
    <property type="molecule type" value="Genomic_DNA"/>
</dbReference>
<evidence type="ECO:0000313" key="2">
    <source>
        <dbReference type="Proteomes" id="UP001314181"/>
    </source>
</evidence>
<sequence length="179" mass="20011">MCIQVSFSLLKQIAELKKTKNKEIQDTIIAQIKKGEMEDIYSLLIGKKPDKHISLLKLMKASLCSGTNIQETSNDTDDYESVVIKNYNTLSVEGEQDIALLIHLLKHHGNALVEYNKDSQSYNIKIRKDALNKTLITKVMYNMTNMLEEKRVVLDQYYKTTGSVADKIAVGVAIGTGGG</sequence>
<protein>
    <submittedName>
        <fullName evidence="1">Uncharacterized protein</fullName>
    </submittedName>
</protein>
<dbReference type="RefSeq" id="WP_338363464.1">
    <property type="nucleotide sequence ID" value="NZ_CAWVOK010000006.1"/>
</dbReference>
<name>A0ABM9N761_9RICK</name>